<dbReference type="AlphaFoldDB" id="A0A6B3RQA5"/>
<sequence length="163" mass="17835">MLSALFKPALPLVLSLAAALSFLSSSMLRAEVLLTIEKPDAATVSLTREDLAAMDRVSFATSTLWTEGVREFSGVPLKTILASAGITEGVVRAIAINDYLVEIPVDLLEDDAPIVADQIDGKSFSRREKGPLWIIYPFDKSASYQTEESYGRSVWQLVRLTVQ</sequence>
<organism evidence="1 2">
    <name type="scientific">Pseudotabrizicola algicola</name>
    <dbReference type="NCBI Taxonomy" id="2709381"/>
    <lineage>
        <taxon>Bacteria</taxon>
        <taxon>Pseudomonadati</taxon>
        <taxon>Pseudomonadota</taxon>
        <taxon>Alphaproteobacteria</taxon>
        <taxon>Rhodobacterales</taxon>
        <taxon>Paracoccaceae</taxon>
        <taxon>Pseudotabrizicola</taxon>
    </lineage>
</organism>
<name>A0A6B3RQA5_9RHOB</name>
<dbReference type="InterPro" id="IPR036374">
    <property type="entry name" value="OxRdtase_Mopterin-bd_sf"/>
</dbReference>
<dbReference type="Proteomes" id="UP000481421">
    <property type="component" value="Unassembled WGS sequence"/>
</dbReference>
<dbReference type="SUPFAM" id="SSF56524">
    <property type="entry name" value="Oxidoreductase molybdopterin-binding domain"/>
    <property type="match status" value="1"/>
</dbReference>
<gene>
    <name evidence="1" type="ORF">G3572_03425</name>
</gene>
<dbReference type="EMBL" id="JAAIKE010000001">
    <property type="protein sequence ID" value="NEX45242.1"/>
    <property type="molecule type" value="Genomic_DNA"/>
</dbReference>
<dbReference type="Gene3D" id="3.90.420.10">
    <property type="entry name" value="Oxidoreductase, molybdopterin-binding domain"/>
    <property type="match status" value="1"/>
</dbReference>
<evidence type="ECO:0000313" key="1">
    <source>
        <dbReference type="EMBL" id="NEX45242.1"/>
    </source>
</evidence>
<comment type="caution">
    <text evidence="1">The sequence shown here is derived from an EMBL/GenBank/DDBJ whole genome shotgun (WGS) entry which is preliminary data.</text>
</comment>
<keyword evidence="2" id="KW-1185">Reference proteome</keyword>
<proteinExistence type="predicted"/>
<protein>
    <submittedName>
        <fullName evidence="1">Oxidoreductase</fullName>
    </submittedName>
</protein>
<accession>A0A6B3RQA5</accession>
<evidence type="ECO:0000313" key="2">
    <source>
        <dbReference type="Proteomes" id="UP000481421"/>
    </source>
</evidence>
<reference evidence="1 2" key="1">
    <citation type="submission" date="2020-02" db="EMBL/GenBank/DDBJ databases">
        <title>Rhodobacter algicola sp. nov., isolated from microalga culture.</title>
        <authorList>
            <person name="Park C.-Y."/>
        </authorList>
    </citation>
    <scope>NUCLEOTIDE SEQUENCE [LARGE SCALE GENOMIC DNA]</scope>
    <source>
        <strain evidence="1 2">ETT8</strain>
    </source>
</reference>